<evidence type="ECO:0000256" key="1">
    <source>
        <dbReference type="SAM" id="Phobius"/>
    </source>
</evidence>
<proteinExistence type="predicted"/>
<dbReference type="Pfam" id="PF01757">
    <property type="entry name" value="Acyl_transf_3"/>
    <property type="match status" value="1"/>
</dbReference>
<dbReference type="Proteomes" id="UP000045285">
    <property type="component" value="Unassembled WGS sequence"/>
</dbReference>
<feature type="transmembrane region" description="Helical" evidence="1">
    <location>
        <begin position="200"/>
        <end position="217"/>
    </location>
</feature>
<dbReference type="InterPro" id="IPR050879">
    <property type="entry name" value="Acyltransferase_3"/>
</dbReference>
<dbReference type="EMBL" id="CCMZ01000056">
    <property type="protein sequence ID" value="CDX25842.1"/>
    <property type="molecule type" value="Genomic_DNA"/>
</dbReference>
<evidence type="ECO:0000313" key="4">
    <source>
        <dbReference type="Proteomes" id="UP000045285"/>
    </source>
</evidence>
<dbReference type="STRING" id="69974.MPLDJ20_120423"/>
<evidence type="ECO:0000313" key="3">
    <source>
        <dbReference type="EMBL" id="CDX25842.1"/>
    </source>
</evidence>
<keyword evidence="4" id="KW-1185">Reference proteome</keyword>
<keyword evidence="3" id="KW-0012">Acyltransferase</keyword>
<evidence type="ECO:0000259" key="2">
    <source>
        <dbReference type="Pfam" id="PF01757"/>
    </source>
</evidence>
<feature type="transmembrane region" description="Helical" evidence="1">
    <location>
        <begin position="229"/>
        <end position="246"/>
    </location>
</feature>
<feature type="transmembrane region" description="Helical" evidence="1">
    <location>
        <begin position="140"/>
        <end position="160"/>
    </location>
</feature>
<dbReference type="InterPro" id="IPR002656">
    <property type="entry name" value="Acyl_transf_3_dom"/>
</dbReference>
<reference evidence="4" key="1">
    <citation type="submission" date="2014-08" db="EMBL/GenBank/DDBJ databases">
        <authorList>
            <person name="Moulin L."/>
        </authorList>
    </citation>
    <scope>NUCLEOTIDE SEQUENCE [LARGE SCALE GENOMIC DNA]</scope>
</reference>
<accession>A0A090EDJ9</accession>
<organism evidence="3 4">
    <name type="scientific">Mesorhizobium plurifarium</name>
    <dbReference type="NCBI Taxonomy" id="69974"/>
    <lineage>
        <taxon>Bacteria</taxon>
        <taxon>Pseudomonadati</taxon>
        <taxon>Pseudomonadota</taxon>
        <taxon>Alphaproteobacteria</taxon>
        <taxon>Hyphomicrobiales</taxon>
        <taxon>Phyllobacteriaceae</taxon>
        <taxon>Mesorhizobium</taxon>
    </lineage>
</organism>
<dbReference type="GO" id="GO:0016747">
    <property type="term" value="F:acyltransferase activity, transferring groups other than amino-acyl groups"/>
    <property type="evidence" value="ECO:0007669"/>
    <property type="project" value="InterPro"/>
</dbReference>
<dbReference type="AlphaFoldDB" id="A0A090EDJ9"/>
<dbReference type="GO" id="GO:0016020">
    <property type="term" value="C:membrane"/>
    <property type="evidence" value="ECO:0007669"/>
    <property type="project" value="TreeGrafter"/>
</dbReference>
<feature type="transmembrane region" description="Helical" evidence="1">
    <location>
        <begin position="167"/>
        <end position="188"/>
    </location>
</feature>
<keyword evidence="1" id="KW-0472">Membrane</keyword>
<name>A0A090EDJ9_MESPL</name>
<dbReference type="PANTHER" id="PTHR23028:SF53">
    <property type="entry name" value="ACYL_TRANSF_3 DOMAIN-CONTAINING PROTEIN"/>
    <property type="match status" value="1"/>
</dbReference>
<feature type="domain" description="Acyltransferase 3" evidence="2">
    <location>
        <begin position="25"/>
        <end position="322"/>
    </location>
</feature>
<protein>
    <submittedName>
        <fullName evidence="3">Acyltransferase 3</fullName>
    </submittedName>
</protein>
<dbReference type="GO" id="GO:0000271">
    <property type="term" value="P:polysaccharide biosynthetic process"/>
    <property type="evidence" value="ECO:0007669"/>
    <property type="project" value="TreeGrafter"/>
</dbReference>
<feature type="transmembrane region" description="Helical" evidence="1">
    <location>
        <begin position="311"/>
        <end position="328"/>
    </location>
</feature>
<feature type="transmembrane region" description="Helical" evidence="1">
    <location>
        <begin position="49"/>
        <end position="68"/>
    </location>
</feature>
<keyword evidence="1" id="KW-0812">Transmembrane</keyword>
<dbReference type="PANTHER" id="PTHR23028">
    <property type="entry name" value="ACETYLTRANSFERASE"/>
    <property type="match status" value="1"/>
</dbReference>
<gene>
    <name evidence="3" type="ORF">MPL3356_60115</name>
</gene>
<feature type="transmembrane region" description="Helical" evidence="1">
    <location>
        <begin position="89"/>
        <end position="111"/>
    </location>
</feature>
<keyword evidence="1" id="KW-1133">Transmembrane helix</keyword>
<keyword evidence="3" id="KW-0808">Transferase</keyword>
<sequence>MTDISAASVVLPRTAADREARTRLAFLDGWRGLSIALVLIGHFFPVPGINLGVLGVEFFFVLSGRLMGEILFIERFPLKKFFKRRFSRIYPALLVFVIAAMIGLAGTYIAFKWKAALTALTFTYNYAGIFINRAGALDHIWSLCVEEHSYILLALISVVVSGRANVVRLLLVLALLAMANGAISYGVLGMGYETTYWRTDVHIASILLSAAICLLKADGRLPAFLKSRYVALAAAAAGVLLFSNPIPTPLHYTLAVPLLALAVNTLDFAGGTLKGPLSSRPMVMLGLWSYSLYLWQQPFYKFVDERGSAPIPMLAAVFACALASYYIVEKPARGWLNRNW</sequence>